<reference evidence="1 2" key="1">
    <citation type="journal article" date="2016" name="Sci. Rep.">
        <title>The Dendrobium catenatum Lindl. genome sequence provides insights into polysaccharide synthase, floral development and adaptive evolution.</title>
        <authorList>
            <person name="Zhang G.Q."/>
            <person name="Xu Q."/>
            <person name="Bian C."/>
            <person name="Tsai W.C."/>
            <person name="Yeh C.M."/>
            <person name="Liu K.W."/>
            <person name="Yoshida K."/>
            <person name="Zhang L.S."/>
            <person name="Chang S.B."/>
            <person name="Chen F."/>
            <person name="Shi Y."/>
            <person name="Su Y.Y."/>
            <person name="Zhang Y.Q."/>
            <person name="Chen L.J."/>
            <person name="Yin Y."/>
            <person name="Lin M."/>
            <person name="Huang H."/>
            <person name="Deng H."/>
            <person name="Wang Z.W."/>
            <person name="Zhu S.L."/>
            <person name="Zhao X."/>
            <person name="Deng C."/>
            <person name="Niu S.C."/>
            <person name="Huang J."/>
            <person name="Wang M."/>
            <person name="Liu G.H."/>
            <person name="Yang H.J."/>
            <person name="Xiao X.J."/>
            <person name="Hsiao Y.Y."/>
            <person name="Wu W.L."/>
            <person name="Chen Y.Y."/>
            <person name="Mitsuda N."/>
            <person name="Ohme-Takagi M."/>
            <person name="Luo Y.B."/>
            <person name="Van de Peer Y."/>
            <person name="Liu Z.J."/>
        </authorList>
    </citation>
    <scope>NUCLEOTIDE SEQUENCE [LARGE SCALE GENOMIC DNA]</scope>
    <source>
        <tissue evidence="1">The whole plant</tissue>
    </source>
</reference>
<reference evidence="1 2" key="2">
    <citation type="journal article" date="2017" name="Nature">
        <title>The Apostasia genome and the evolution of orchids.</title>
        <authorList>
            <person name="Zhang G.Q."/>
            <person name="Liu K.W."/>
            <person name="Li Z."/>
            <person name="Lohaus R."/>
            <person name="Hsiao Y.Y."/>
            <person name="Niu S.C."/>
            <person name="Wang J.Y."/>
            <person name="Lin Y.C."/>
            <person name="Xu Q."/>
            <person name="Chen L.J."/>
            <person name="Yoshida K."/>
            <person name="Fujiwara S."/>
            <person name="Wang Z.W."/>
            <person name="Zhang Y.Q."/>
            <person name="Mitsuda N."/>
            <person name="Wang M."/>
            <person name="Liu G.H."/>
            <person name="Pecoraro L."/>
            <person name="Huang H.X."/>
            <person name="Xiao X.J."/>
            <person name="Lin M."/>
            <person name="Wu X.Y."/>
            <person name="Wu W.L."/>
            <person name="Chen Y.Y."/>
            <person name="Chang S.B."/>
            <person name="Sakamoto S."/>
            <person name="Ohme-Takagi M."/>
            <person name="Yagi M."/>
            <person name="Zeng S.J."/>
            <person name="Shen C.Y."/>
            <person name="Yeh C.M."/>
            <person name="Luo Y.B."/>
            <person name="Tsai W.C."/>
            <person name="Van de Peer Y."/>
            <person name="Liu Z.J."/>
        </authorList>
    </citation>
    <scope>NUCLEOTIDE SEQUENCE [LARGE SCALE GENOMIC DNA]</scope>
    <source>
        <tissue evidence="1">The whole plant</tissue>
    </source>
</reference>
<dbReference type="Proteomes" id="UP000233837">
    <property type="component" value="Unassembled WGS sequence"/>
</dbReference>
<gene>
    <name evidence="1" type="ORF">MA16_Dca006929</name>
</gene>
<organism evidence="1 2">
    <name type="scientific">Dendrobium catenatum</name>
    <dbReference type="NCBI Taxonomy" id="906689"/>
    <lineage>
        <taxon>Eukaryota</taxon>
        <taxon>Viridiplantae</taxon>
        <taxon>Streptophyta</taxon>
        <taxon>Embryophyta</taxon>
        <taxon>Tracheophyta</taxon>
        <taxon>Spermatophyta</taxon>
        <taxon>Magnoliopsida</taxon>
        <taxon>Liliopsida</taxon>
        <taxon>Asparagales</taxon>
        <taxon>Orchidaceae</taxon>
        <taxon>Epidendroideae</taxon>
        <taxon>Malaxideae</taxon>
        <taxon>Dendrobiinae</taxon>
        <taxon>Dendrobium</taxon>
    </lineage>
</organism>
<evidence type="ECO:0000313" key="1">
    <source>
        <dbReference type="EMBL" id="PKU67894.1"/>
    </source>
</evidence>
<evidence type="ECO:0000313" key="2">
    <source>
        <dbReference type="Proteomes" id="UP000233837"/>
    </source>
</evidence>
<dbReference type="AlphaFoldDB" id="A0A2I0VWV4"/>
<protein>
    <submittedName>
        <fullName evidence="1">Uncharacterized protein</fullName>
    </submittedName>
</protein>
<dbReference type="EMBL" id="KZ503159">
    <property type="protein sequence ID" value="PKU67894.1"/>
    <property type="molecule type" value="Genomic_DNA"/>
</dbReference>
<sequence length="124" mass="14059">MESDCTLLLCSRCSHESPFSALHSPMGYELASFSGAGNKRRSYMKGLSMRRLKEKLQSLETRKRKQYNRIRAVLADFPLDNFVIGQSAGLEWIPASEVRPADSDQGIWHCCHLSLLYLTYPSMA</sequence>
<keyword evidence="2" id="KW-1185">Reference proteome</keyword>
<name>A0A2I0VWV4_9ASPA</name>
<proteinExistence type="predicted"/>
<accession>A0A2I0VWV4</accession>